<sequence>MTFNQTLPSVRIYGVKDKKAMAWKCDLEIRDIKIKINAYILAKEKLSNPPWKKVEVDSDLDQDTIVFKKDVLDEGYLYGQEFHSNNSFNNMRNIIQKLKQKNDLFFMVLLNEI</sequence>
<protein>
    <submittedName>
        <fullName evidence="1">Uncharacterized protein</fullName>
    </submittedName>
</protein>
<comment type="caution">
    <text evidence="1">The sequence shown here is derived from an EMBL/GenBank/DDBJ whole genome shotgun (WGS) entry which is preliminary data.</text>
</comment>
<gene>
    <name evidence="1" type="ORF">HCN44_004713</name>
</gene>
<dbReference type="AlphaFoldDB" id="A0A834XZQ2"/>
<reference evidence="1 2" key="1">
    <citation type="submission" date="2020-08" db="EMBL/GenBank/DDBJ databases">
        <title>Aphidius gifuensis genome sequencing and assembly.</title>
        <authorList>
            <person name="Du Z."/>
        </authorList>
    </citation>
    <scope>NUCLEOTIDE SEQUENCE [LARGE SCALE GENOMIC DNA]</scope>
    <source>
        <strain evidence="1">YNYX2018</strain>
        <tissue evidence="1">Adults</tissue>
    </source>
</reference>
<dbReference type="Proteomes" id="UP000639338">
    <property type="component" value="Unassembled WGS sequence"/>
</dbReference>
<dbReference type="EMBL" id="JACMRX010000002">
    <property type="protein sequence ID" value="KAF7995241.1"/>
    <property type="molecule type" value="Genomic_DNA"/>
</dbReference>
<evidence type="ECO:0000313" key="1">
    <source>
        <dbReference type="EMBL" id="KAF7995241.1"/>
    </source>
</evidence>
<evidence type="ECO:0000313" key="2">
    <source>
        <dbReference type="Proteomes" id="UP000639338"/>
    </source>
</evidence>
<organism evidence="1 2">
    <name type="scientific">Aphidius gifuensis</name>
    <name type="common">Parasitoid wasp</name>
    <dbReference type="NCBI Taxonomy" id="684658"/>
    <lineage>
        <taxon>Eukaryota</taxon>
        <taxon>Metazoa</taxon>
        <taxon>Ecdysozoa</taxon>
        <taxon>Arthropoda</taxon>
        <taxon>Hexapoda</taxon>
        <taxon>Insecta</taxon>
        <taxon>Pterygota</taxon>
        <taxon>Neoptera</taxon>
        <taxon>Endopterygota</taxon>
        <taxon>Hymenoptera</taxon>
        <taxon>Apocrita</taxon>
        <taxon>Ichneumonoidea</taxon>
        <taxon>Braconidae</taxon>
        <taxon>Aphidiinae</taxon>
        <taxon>Aphidius</taxon>
    </lineage>
</organism>
<accession>A0A834XZQ2</accession>
<name>A0A834XZQ2_APHGI</name>
<proteinExistence type="predicted"/>
<keyword evidence="2" id="KW-1185">Reference proteome</keyword>
<dbReference type="OrthoDB" id="30826at2759"/>